<accession>A0A6J5F829</accession>
<name>A0A6J5F829_9BURK</name>
<evidence type="ECO:0000313" key="1">
    <source>
        <dbReference type="EMBL" id="CAB3773405.1"/>
    </source>
</evidence>
<proteinExistence type="predicted"/>
<organism evidence="1 2">
    <name type="scientific">Paraburkholderia humisilvae</name>
    <dbReference type="NCBI Taxonomy" id="627669"/>
    <lineage>
        <taxon>Bacteria</taxon>
        <taxon>Pseudomonadati</taxon>
        <taxon>Pseudomonadota</taxon>
        <taxon>Betaproteobacteria</taxon>
        <taxon>Burkholderiales</taxon>
        <taxon>Burkholderiaceae</taxon>
        <taxon>Paraburkholderia</taxon>
    </lineage>
</organism>
<dbReference type="AlphaFoldDB" id="A0A6J5F829"/>
<sequence>MKNVRKISPSERRLAETVYHVELSRGASIIASTLSRVTAETALNEVVSEFVALHGTGNIDLFSELLRERLTQKGRTDLATELFRTREVTVSTSLGKRRVSQ</sequence>
<keyword evidence="2" id="KW-1185">Reference proteome</keyword>
<protein>
    <submittedName>
        <fullName evidence="1">Uncharacterized protein</fullName>
    </submittedName>
</protein>
<gene>
    <name evidence="1" type="ORF">LMG29542_07230</name>
</gene>
<evidence type="ECO:0000313" key="2">
    <source>
        <dbReference type="Proteomes" id="UP000494363"/>
    </source>
</evidence>
<dbReference type="Proteomes" id="UP000494363">
    <property type="component" value="Unassembled WGS sequence"/>
</dbReference>
<dbReference type="RefSeq" id="WP_175232549.1">
    <property type="nucleotide sequence ID" value="NZ_CADIKH010000074.1"/>
</dbReference>
<dbReference type="EMBL" id="CADIKH010000074">
    <property type="protein sequence ID" value="CAB3773405.1"/>
    <property type="molecule type" value="Genomic_DNA"/>
</dbReference>
<reference evidence="1 2" key="1">
    <citation type="submission" date="2020-04" db="EMBL/GenBank/DDBJ databases">
        <authorList>
            <person name="De Canck E."/>
        </authorList>
    </citation>
    <scope>NUCLEOTIDE SEQUENCE [LARGE SCALE GENOMIC DNA]</scope>
    <source>
        <strain evidence="1 2">LMG 29542</strain>
    </source>
</reference>